<keyword evidence="1" id="KW-0812">Transmembrane</keyword>
<evidence type="ECO:0000313" key="2">
    <source>
        <dbReference type="EMBL" id="ACV07818.1"/>
    </source>
</evidence>
<dbReference type="SUPFAM" id="SSF103473">
    <property type="entry name" value="MFS general substrate transporter"/>
    <property type="match status" value="1"/>
</dbReference>
<accession>C7QYH1</accession>
<feature type="transmembrane region" description="Helical" evidence="1">
    <location>
        <begin position="117"/>
        <end position="141"/>
    </location>
</feature>
<sequence>MGVAHNHTDIAHIQRRSLRVVVASQILGGAGLTAGITVGALLAQDLLGTDAVGGLPTALFTLGSALSAFLVGRFTHRLGRRLGLGLGFTAGGLGAIDVLIALAGAGGGAMSGVVVSASSFAVLSLSGGLLSILLIPVLWWAQHRTAPLHSRDDRTI</sequence>
<dbReference type="EMBL" id="CP001706">
    <property type="protein sequence ID" value="ACV07818.1"/>
    <property type="molecule type" value="Genomic_DNA"/>
</dbReference>
<dbReference type="AlphaFoldDB" id="C7QYH1"/>
<evidence type="ECO:0000313" key="3">
    <source>
        <dbReference type="Proteomes" id="UP000000628"/>
    </source>
</evidence>
<dbReference type="KEGG" id="jde:Jden_0143"/>
<feature type="transmembrane region" description="Helical" evidence="1">
    <location>
        <begin position="84"/>
        <end position="105"/>
    </location>
</feature>
<keyword evidence="3" id="KW-1185">Reference proteome</keyword>
<reference evidence="2 3" key="1">
    <citation type="journal article" date="2009" name="Stand. Genomic Sci.">
        <title>Complete genome sequence of Jonesia denitrificans type strain (Prevot 55134).</title>
        <authorList>
            <person name="Pukall R."/>
            <person name="Gehrich-Schroter G."/>
            <person name="Lapidus A."/>
            <person name="Nolan M."/>
            <person name="Glavina Del Rio T."/>
            <person name="Lucas S."/>
            <person name="Chen F."/>
            <person name="Tice H."/>
            <person name="Pitluck S."/>
            <person name="Cheng J.F."/>
            <person name="Copeland A."/>
            <person name="Saunders E."/>
            <person name="Brettin T."/>
            <person name="Detter J.C."/>
            <person name="Bruce D."/>
            <person name="Goodwin L."/>
            <person name="Pati A."/>
            <person name="Ivanova N."/>
            <person name="Mavromatis K."/>
            <person name="Ovchinnikova G."/>
            <person name="Chen A."/>
            <person name="Palaniappan K."/>
            <person name="Land M."/>
            <person name="Hauser L."/>
            <person name="Chang Y.J."/>
            <person name="Jeffries C.D."/>
            <person name="Chain P."/>
            <person name="Goker M."/>
            <person name="Bristow J."/>
            <person name="Eisen J.A."/>
            <person name="Markowitz V."/>
            <person name="Hugenholtz P."/>
            <person name="Kyrpides N.C."/>
            <person name="Klenk H.P."/>
            <person name="Han C."/>
        </authorList>
    </citation>
    <scope>NUCLEOTIDE SEQUENCE [LARGE SCALE GENOMIC DNA]</scope>
    <source>
        <strain evidence="3">ATCC 14870 / DSM 20603 / BCRC 15368 / CIP 55.134 / JCM 11481 / NBRC 15587 / NCTC 10816 / Prevot 55134</strain>
    </source>
</reference>
<dbReference type="Proteomes" id="UP000000628">
    <property type="component" value="Chromosome"/>
</dbReference>
<feature type="transmembrane region" description="Helical" evidence="1">
    <location>
        <begin position="54"/>
        <end position="72"/>
    </location>
</feature>
<dbReference type="STRING" id="471856.Jden_0143"/>
<organism evidence="2 3">
    <name type="scientific">Jonesia denitrificans (strain ATCC 14870 / DSM 20603 / BCRC 15368 / CIP 55.134 / JCM 11481 / NBRC 15587 / NCTC 10816 / Prevot 55134)</name>
    <name type="common">Listeria denitrificans</name>
    <dbReference type="NCBI Taxonomy" id="471856"/>
    <lineage>
        <taxon>Bacteria</taxon>
        <taxon>Bacillati</taxon>
        <taxon>Actinomycetota</taxon>
        <taxon>Actinomycetes</taxon>
        <taxon>Micrococcales</taxon>
        <taxon>Jonesiaceae</taxon>
        <taxon>Jonesia</taxon>
    </lineage>
</organism>
<evidence type="ECO:0008006" key="4">
    <source>
        <dbReference type="Google" id="ProtNLM"/>
    </source>
</evidence>
<evidence type="ECO:0000256" key="1">
    <source>
        <dbReference type="SAM" id="Phobius"/>
    </source>
</evidence>
<dbReference type="Gene3D" id="1.20.1250.20">
    <property type="entry name" value="MFS general substrate transporter like domains"/>
    <property type="match status" value="1"/>
</dbReference>
<proteinExistence type="predicted"/>
<keyword evidence="1" id="KW-1133">Transmembrane helix</keyword>
<feature type="transmembrane region" description="Helical" evidence="1">
    <location>
        <begin position="20"/>
        <end position="42"/>
    </location>
</feature>
<name>C7QYH1_JONDD</name>
<dbReference type="eggNOG" id="COG0477">
    <property type="taxonomic scope" value="Bacteria"/>
</dbReference>
<dbReference type="InterPro" id="IPR036259">
    <property type="entry name" value="MFS_trans_sf"/>
</dbReference>
<keyword evidence="1" id="KW-0472">Membrane</keyword>
<dbReference type="PANTHER" id="PTHR23534">
    <property type="entry name" value="MFS PERMEASE"/>
    <property type="match status" value="1"/>
</dbReference>
<gene>
    <name evidence="2" type="ordered locus">Jden_0143</name>
</gene>
<dbReference type="PANTHER" id="PTHR23534:SF1">
    <property type="entry name" value="MAJOR FACILITATOR SUPERFAMILY PROTEIN"/>
    <property type="match status" value="1"/>
</dbReference>
<protein>
    <recommendedName>
        <fullName evidence="4">Major facilitator superfamily (MFS) profile domain-containing protein</fullName>
    </recommendedName>
</protein>
<dbReference type="HOGENOM" id="CLU_1684216_0_0_11"/>